<keyword evidence="7" id="KW-1185">Reference proteome</keyword>
<dbReference type="AlphaFoldDB" id="G0MDV2"/>
<sequence>MRFLISLFLFSTLISSAVGIVCPRGFSAVNNQKCLRAFTNNLKHLEAETDCSYLGGTLVTIKNAVENRGVANLAGLAGANNVWIGMFCFATGNTTTCYHDDNSGVVAYKSFASGNPAVQGNGGCIYMSTSGKTSGQWYSAPCEVIGMPFICEVPPTVYDATCTHNYNGYCYYPSFELTSGTTSTTYQKAQAICQSMGANMVSIHSKPEVDYIRALFLNSGVTNVFLGAQAFLPDTFDWVDGSHWDFDYTNPLAYVKGSCLQMDLSNRPNNGMWSETNCQLTNSFLCKKKISGAVAASTPQPMAGTVPAVVEARVNPKFHNALPHRQELLDFSNCNTTLYMAPGLITSFGYPNTKPPATYCTWRVVSLGPYRVALYFTDFSVYNPVYIYDEFGNLITSPGYNQSPFAILGPTNIVTLKHDSSYDGAYNYHGFSATVLPY</sequence>
<feature type="chain" id="PRO_5003403858" description="C-type LECtin" evidence="3">
    <location>
        <begin position="20"/>
        <end position="438"/>
    </location>
</feature>
<dbReference type="CDD" id="cd00041">
    <property type="entry name" value="CUB"/>
    <property type="match status" value="1"/>
</dbReference>
<dbReference type="PROSITE" id="PS01180">
    <property type="entry name" value="CUB"/>
    <property type="match status" value="1"/>
</dbReference>
<dbReference type="SUPFAM" id="SSF56436">
    <property type="entry name" value="C-type lectin-like"/>
    <property type="match status" value="2"/>
</dbReference>
<feature type="domain" description="C-type lectin" evidence="5">
    <location>
        <begin position="166"/>
        <end position="287"/>
    </location>
</feature>
<proteinExistence type="predicted"/>
<dbReference type="PANTHER" id="PTHR22991">
    <property type="entry name" value="PROTEIN CBG13490"/>
    <property type="match status" value="1"/>
</dbReference>
<evidence type="ECO:0008006" key="8">
    <source>
        <dbReference type="Google" id="ProtNLM"/>
    </source>
</evidence>
<dbReference type="SMART" id="SM00042">
    <property type="entry name" value="CUB"/>
    <property type="match status" value="1"/>
</dbReference>
<dbReference type="InterPro" id="IPR018378">
    <property type="entry name" value="C-type_lectin_CS"/>
</dbReference>
<evidence type="ECO:0000256" key="1">
    <source>
        <dbReference type="ARBA" id="ARBA00023157"/>
    </source>
</evidence>
<dbReference type="InParanoid" id="G0MDV2"/>
<dbReference type="PROSITE" id="PS50041">
    <property type="entry name" value="C_TYPE_LECTIN_2"/>
    <property type="match status" value="2"/>
</dbReference>
<feature type="domain" description="C-type lectin" evidence="5">
    <location>
        <begin position="30"/>
        <end position="143"/>
    </location>
</feature>
<dbReference type="InterPro" id="IPR035914">
    <property type="entry name" value="Sperma_CUB_dom_sf"/>
</dbReference>
<dbReference type="InterPro" id="IPR016187">
    <property type="entry name" value="CTDL_fold"/>
</dbReference>
<comment type="caution">
    <text evidence="2">Lacks conserved residue(s) required for the propagation of feature annotation.</text>
</comment>
<dbReference type="OMA" id="TFDWVDG"/>
<dbReference type="STRING" id="135651.G0MDV2"/>
<dbReference type="InterPro" id="IPR050976">
    <property type="entry name" value="Snaclec"/>
</dbReference>
<dbReference type="CDD" id="cd00037">
    <property type="entry name" value="CLECT"/>
    <property type="match status" value="2"/>
</dbReference>
<dbReference type="HOGENOM" id="CLU_037161_0_0_1"/>
<protein>
    <recommendedName>
        <fullName evidence="8">C-type LECtin</fullName>
    </recommendedName>
</protein>
<dbReference type="Pfam" id="PF00431">
    <property type="entry name" value="CUB"/>
    <property type="match status" value="1"/>
</dbReference>
<keyword evidence="1" id="KW-1015">Disulfide bond</keyword>
<dbReference type="Pfam" id="PF00059">
    <property type="entry name" value="Lectin_C"/>
    <property type="match status" value="2"/>
</dbReference>
<feature type="domain" description="CUB" evidence="4">
    <location>
        <begin position="334"/>
        <end position="438"/>
    </location>
</feature>
<dbReference type="InterPro" id="IPR001304">
    <property type="entry name" value="C-type_lectin-like"/>
</dbReference>
<evidence type="ECO:0000256" key="2">
    <source>
        <dbReference type="PROSITE-ProRule" id="PRU00059"/>
    </source>
</evidence>
<dbReference type="Gene3D" id="3.10.100.10">
    <property type="entry name" value="Mannose-Binding Protein A, subunit A"/>
    <property type="match status" value="2"/>
</dbReference>
<evidence type="ECO:0000313" key="7">
    <source>
        <dbReference type="Proteomes" id="UP000008068"/>
    </source>
</evidence>
<reference evidence="7" key="1">
    <citation type="submission" date="2011-07" db="EMBL/GenBank/DDBJ databases">
        <authorList>
            <consortium name="Caenorhabditis brenneri Sequencing and Analysis Consortium"/>
            <person name="Wilson R.K."/>
        </authorList>
    </citation>
    <scope>NUCLEOTIDE SEQUENCE [LARGE SCALE GENOMIC DNA]</scope>
    <source>
        <strain evidence="7">PB2801</strain>
    </source>
</reference>
<dbReference type="PANTHER" id="PTHR22991:SF43">
    <property type="entry name" value="C-TYPE LECTIN-RELATED"/>
    <property type="match status" value="1"/>
</dbReference>
<evidence type="ECO:0000259" key="4">
    <source>
        <dbReference type="PROSITE" id="PS01180"/>
    </source>
</evidence>
<dbReference type="eggNOG" id="KOG4297">
    <property type="taxonomic scope" value="Eukaryota"/>
</dbReference>
<evidence type="ECO:0000256" key="3">
    <source>
        <dbReference type="SAM" id="SignalP"/>
    </source>
</evidence>
<dbReference type="Gene3D" id="2.60.120.290">
    <property type="entry name" value="Spermadhesin, CUB domain"/>
    <property type="match status" value="1"/>
</dbReference>
<dbReference type="SMART" id="SM00034">
    <property type="entry name" value="CLECT"/>
    <property type="match status" value="2"/>
</dbReference>
<name>G0MDV2_CAEBE</name>
<gene>
    <name evidence="6" type="ORF">CAEBREN_15890</name>
</gene>
<dbReference type="OrthoDB" id="5779307at2759"/>
<accession>G0MDV2</accession>
<evidence type="ECO:0000259" key="5">
    <source>
        <dbReference type="PROSITE" id="PS50041"/>
    </source>
</evidence>
<evidence type="ECO:0000313" key="6">
    <source>
        <dbReference type="EMBL" id="EGT49667.1"/>
    </source>
</evidence>
<dbReference type="InterPro" id="IPR000859">
    <property type="entry name" value="CUB_dom"/>
</dbReference>
<dbReference type="Proteomes" id="UP000008068">
    <property type="component" value="Unassembled WGS sequence"/>
</dbReference>
<feature type="signal peptide" evidence="3">
    <location>
        <begin position="1"/>
        <end position="19"/>
    </location>
</feature>
<dbReference type="PROSITE" id="PS00615">
    <property type="entry name" value="C_TYPE_LECTIN_1"/>
    <property type="match status" value="1"/>
</dbReference>
<organism evidence="7">
    <name type="scientific">Caenorhabditis brenneri</name>
    <name type="common">Nematode worm</name>
    <dbReference type="NCBI Taxonomy" id="135651"/>
    <lineage>
        <taxon>Eukaryota</taxon>
        <taxon>Metazoa</taxon>
        <taxon>Ecdysozoa</taxon>
        <taxon>Nematoda</taxon>
        <taxon>Chromadorea</taxon>
        <taxon>Rhabditida</taxon>
        <taxon>Rhabditina</taxon>
        <taxon>Rhabditomorpha</taxon>
        <taxon>Rhabditoidea</taxon>
        <taxon>Rhabditidae</taxon>
        <taxon>Peloderinae</taxon>
        <taxon>Caenorhabditis</taxon>
    </lineage>
</organism>
<dbReference type="SUPFAM" id="SSF49854">
    <property type="entry name" value="Spermadhesin, CUB domain"/>
    <property type="match status" value="1"/>
</dbReference>
<keyword evidence="3" id="KW-0732">Signal</keyword>
<dbReference type="InterPro" id="IPR016186">
    <property type="entry name" value="C-type_lectin-like/link_sf"/>
</dbReference>
<dbReference type="EMBL" id="GL379790">
    <property type="protein sequence ID" value="EGT49667.1"/>
    <property type="molecule type" value="Genomic_DNA"/>
</dbReference>